<evidence type="ECO:0000256" key="5">
    <source>
        <dbReference type="ARBA" id="ARBA00022771"/>
    </source>
</evidence>
<keyword evidence="4" id="KW-0227">DNA damage</keyword>
<feature type="compositionally biased region" description="Basic and acidic residues" evidence="10">
    <location>
        <begin position="516"/>
        <end position="525"/>
    </location>
</feature>
<protein>
    <recommendedName>
        <fullName evidence="9">DNA polymerase eta</fullName>
    </recommendedName>
</protein>
<feature type="region of interest" description="Disordered" evidence="10">
    <location>
        <begin position="483"/>
        <end position="525"/>
    </location>
</feature>
<evidence type="ECO:0000256" key="3">
    <source>
        <dbReference type="ARBA" id="ARBA00022723"/>
    </source>
</evidence>
<dbReference type="CDD" id="cd01702">
    <property type="entry name" value="PolY_Pol_eta"/>
    <property type="match status" value="1"/>
</dbReference>
<dbReference type="GO" id="GO:0042276">
    <property type="term" value="P:error-prone translesion synthesis"/>
    <property type="evidence" value="ECO:0007669"/>
    <property type="project" value="TreeGrafter"/>
</dbReference>
<evidence type="ECO:0000259" key="11">
    <source>
        <dbReference type="PROSITE" id="PS50173"/>
    </source>
</evidence>
<dbReference type="SUPFAM" id="SSF100879">
    <property type="entry name" value="Lesion bypass DNA polymerase (Y-family), little finger domain"/>
    <property type="match status" value="1"/>
</dbReference>
<dbReference type="InterPro" id="IPR043502">
    <property type="entry name" value="DNA/RNA_pol_sf"/>
</dbReference>
<dbReference type="GO" id="GO:0035861">
    <property type="term" value="C:site of double-strand break"/>
    <property type="evidence" value="ECO:0007669"/>
    <property type="project" value="TreeGrafter"/>
</dbReference>
<dbReference type="Gene3D" id="3.40.1170.60">
    <property type="match status" value="1"/>
</dbReference>
<comment type="subcellular location">
    <subcellularLocation>
        <location evidence="1">Nucleus</location>
    </subcellularLocation>
</comment>
<organism evidence="12 13">
    <name type="scientific">Trypanosoma equiperdum</name>
    <dbReference type="NCBI Taxonomy" id="5694"/>
    <lineage>
        <taxon>Eukaryota</taxon>
        <taxon>Discoba</taxon>
        <taxon>Euglenozoa</taxon>
        <taxon>Kinetoplastea</taxon>
        <taxon>Metakinetoplastina</taxon>
        <taxon>Trypanosomatida</taxon>
        <taxon>Trypanosomatidae</taxon>
        <taxon>Trypanosoma</taxon>
    </lineage>
</organism>
<dbReference type="Proteomes" id="UP000195570">
    <property type="component" value="Unassembled WGS sequence"/>
</dbReference>
<dbReference type="InterPro" id="IPR036775">
    <property type="entry name" value="DNA_pol_Y-fam_lit_finger_sf"/>
</dbReference>
<dbReference type="AlphaFoldDB" id="A0A1G4IIQ6"/>
<sequence>MRCIAHIDMDCFYAQVEAVRLGVDCRTEPYVLSQWGNLIAVNYPARKFGIGRFDTVTDALEKCPHVKISHVATYAAGEVEYRYHENPSKQTHKVALEPYREASRKIFRILDSFDGVEVEKGSVDEAFLDVTKAAHMKQGEMGLLSSQGELRLEDVADPTTIVIPSRQAEIAAWLKEHGREFSDVFDVTLHPQPTAENMSLLAAASRVVWTIRQKIYDELRYDCSAGIAHNKLLAKSISARHKPNQQTLLFPDCVASVMWDLPFKSIRGFGGKFGEVVRLACGGKETCREAWLHSLCAMSKFFESVGDAEYAYRRLRGYDEGKIRERSISKSLMASKAFSPPSSTANGVQKWVTVLSGELSARYEDFCNTYGVKGHSFNVKLGNRGLDQPSSVANKTFPLPELVTPQTLVSAAMQCVTAIMANRPGVVVNAVMLTIGSFKKQESDESGVRSQQTTLRDFFKLKNPGKRERNHTDEAMVITLSSCPSSPVSRESLKSTPGTRVVFDVEDDGDDEEGESGEKDVHIID</sequence>
<dbReference type="GO" id="GO:0008270">
    <property type="term" value="F:zinc ion binding"/>
    <property type="evidence" value="ECO:0007669"/>
    <property type="project" value="UniProtKB-KW"/>
</dbReference>
<proteinExistence type="predicted"/>
<dbReference type="GO" id="GO:0003684">
    <property type="term" value="F:damaged DNA binding"/>
    <property type="evidence" value="ECO:0007669"/>
    <property type="project" value="InterPro"/>
</dbReference>
<gene>
    <name evidence="12" type="ORF">TEOVI_000397900</name>
</gene>
<name>A0A1G4IIQ6_TRYEQ</name>
<dbReference type="Gene3D" id="3.30.70.270">
    <property type="match status" value="1"/>
</dbReference>
<evidence type="ECO:0000256" key="1">
    <source>
        <dbReference type="ARBA" id="ARBA00004123"/>
    </source>
</evidence>
<evidence type="ECO:0000256" key="8">
    <source>
        <dbReference type="ARBA" id="ARBA00023242"/>
    </source>
</evidence>
<evidence type="ECO:0000313" key="13">
    <source>
        <dbReference type="Proteomes" id="UP000195570"/>
    </source>
</evidence>
<keyword evidence="2" id="KW-0808">Transferase</keyword>
<dbReference type="InterPro" id="IPR043128">
    <property type="entry name" value="Rev_trsase/Diguanyl_cyclase"/>
</dbReference>
<evidence type="ECO:0000256" key="10">
    <source>
        <dbReference type="SAM" id="MobiDB-lite"/>
    </source>
</evidence>
<dbReference type="Pfam" id="PF11799">
    <property type="entry name" value="IMS_C"/>
    <property type="match status" value="1"/>
</dbReference>
<dbReference type="VEuPathDB" id="TriTrypDB:TEOVI_000397900"/>
<keyword evidence="3" id="KW-0479">Metal-binding</keyword>
<dbReference type="SUPFAM" id="SSF56672">
    <property type="entry name" value="DNA/RNA polymerases"/>
    <property type="match status" value="1"/>
</dbReference>
<evidence type="ECO:0000256" key="9">
    <source>
        <dbReference type="ARBA" id="ARBA00044975"/>
    </source>
</evidence>
<keyword evidence="8" id="KW-0539">Nucleus</keyword>
<evidence type="ECO:0000256" key="6">
    <source>
        <dbReference type="ARBA" id="ARBA00022833"/>
    </source>
</evidence>
<keyword evidence="5" id="KW-0863">Zinc-finger</keyword>
<keyword evidence="6" id="KW-0862">Zinc</keyword>
<dbReference type="GO" id="GO:0006281">
    <property type="term" value="P:DNA repair"/>
    <property type="evidence" value="ECO:0007669"/>
    <property type="project" value="UniProtKB-KW"/>
</dbReference>
<comment type="caution">
    <text evidence="12">The sequence shown here is derived from an EMBL/GenBank/DDBJ whole genome shotgun (WGS) entry which is preliminary data.</text>
</comment>
<dbReference type="GO" id="GO:0005657">
    <property type="term" value="C:replication fork"/>
    <property type="evidence" value="ECO:0007669"/>
    <property type="project" value="UniProtKB-ARBA"/>
</dbReference>
<evidence type="ECO:0000256" key="2">
    <source>
        <dbReference type="ARBA" id="ARBA00022679"/>
    </source>
</evidence>
<keyword evidence="13" id="KW-1185">Reference proteome</keyword>
<dbReference type="RefSeq" id="XP_067082905.1">
    <property type="nucleotide sequence ID" value="XM_067226804.1"/>
</dbReference>
<dbReference type="GO" id="GO:0051276">
    <property type="term" value="P:chromosome organization"/>
    <property type="evidence" value="ECO:0007669"/>
    <property type="project" value="UniProtKB-ARBA"/>
</dbReference>
<dbReference type="Pfam" id="PF00817">
    <property type="entry name" value="IMS"/>
    <property type="match status" value="1"/>
</dbReference>
<feature type="compositionally biased region" description="Acidic residues" evidence="10">
    <location>
        <begin position="504"/>
        <end position="515"/>
    </location>
</feature>
<dbReference type="InterPro" id="IPR017961">
    <property type="entry name" value="DNA_pol_Y-fam_little_finger"/>
</dbReference>
<feature type="domain" description="UmuC" evidence="11">
    <location>
        <begin position="4"/>
        <end position="270"/>
    </location>
</feature>
<dbReference type="GO" id="GO:0005634">
    <property type="term" value="C:nucleus"/>
    <property type="evidence" value="ECO:0007669"/>
    <property type="project" value="UniProtKB-SubCell"/>
</dbReference>
<dbReference type="GO" id="GO:0009314">
    <property type="term" value="P:response to radiation"/>
    <property type="evidence" value="ECO:0007669"/>
    <property type="project" value="TreeGrafter"/>
</dbReference>
<evidence type="ECO:0000256" key="7">
    <source>
        <dbReference type="ARBA" id="ARBA00023204"/>
    </source>
</evidence>
<dbReference type="GO" id="GO:0070987">
    <property type="term" value="P:error-free translesion synthesis"/>
    <property type="evidence" value="ECO:0007669"/>
    <property type="project" value="UniProtKB-ARBA"/>
</dbReference>
<dbReference type="PROSITE" id="PS50173">
    <property type="entry name" value="UMUC"/>
    <property type="match status" value="1"/>
</dbReference>
<dbReference type="InterPro" id="IPR052230">
    <property type="entry name" value="DNA_polymerase_eta"/>
</dbReference>
<keyword evidence="7" id="KW-0234">DNA repair</keyword>
<reference evidence="12" key="1">
    <citation type="submission" date="2016-09" db="EMBL/GenBank/DDBJ databases">
        <authorList>
            <person name="Hebert L."/>
            <person name="Moumen B."/>
        </authorList>
    </citation>
    <scope>NUCLEOTIDE SEQUENCE [LARGE SCALE GENOMIC DNA]</scope>
    <source>
        <strain evidence="12">OVI</strain>
    </source>
</reference>
<evidence type="ECO:0000313" key="12">
    <source>
        <dbReference type="EMBL" id="SCU72403.1"/>
    </source>
</evidence>
<dbReference type="GeneID" id="92377919"/>
<dbReference type="GO" id="GO:0003887">
    <property type="term" value="F:DNA-directed DNA polymerase activity"/>
    <property type="evidence" value="ECO:0007669"/>
    <property type="project" value="TreeGrafter"/>
</dbReference>
<dbReference type="PANTHER" id="PTHR45873:SF1">
    <property type="entry name" value="DNA POLYMERASE ETA"/>
    <property type="match status" value="1"/>
</dbReference>
<dbReference type="Gene3D" id="3.30.1490.100">
    <property type="entry name" value="DNA polymerase, Y-family, little finger domain"/>
    <property type="match status" value="1"/>
</dbReference>
<dbReference type="PANTHER" id="PTHR45873">
    <property type="entry name" value="DNA POLYMERASE ETA"/>
    <property type="match status" value="1"/>
</dbReference>
<dbReference type="EMBL" id="CZPT02001853">
    <property type="protein sequence ID" value="SCU72403.1"/>
    <property type="molecule type" value="Genomic_DNA"/>
</dbReference>
<dbReference type="FunFam" id="3.40.1170.60:FF:000008">
    <property type="entry name" value="DNA polymerase eta subunit"/>
    <property type="match status" value="1"/>
</dbReference>
<evidence type="ECO:0000256" key="4">
    <source>
        <dbReference type="ARBA" id="ARBA00022763"/>
    </source>
</evidence>
<accession>A0A1G4IIQ6</accession>
<dbReference type="InterPro" id="IPR001126">
    <property type="entry name" value="UmuC"/>
</dbReference>